<sequence length="326" mass="36652">MPPVLFLIFNRPAETQRVLEGILAAGVRQLYVAADGPRPAVPGDAAQCAAARALIPATTGELVVHRLFRTENLGCRAAVAGALDWFFDREPHGIVLEDDCLPLPGFFPYMAWALGRFAGDTRIWHVAGMGMENSRGEPAALAPMPFIWGWGTWRDRWQHYRVDLTATDVEFRRLVTAHLTTAQRREHWLEKFQATRAGAINTWDYQWVYTLWQAGGQALIPAASLVENIGFTAQATHTVPGVQYFFAPTSTAPWTEPPPAWSPRVDPDLPERIQRRVFRLTRGDVAHRLDRLARSPAVQIPVLALRNLPRRIARILRVPLSHRPDE</sequence>
<evidence type="ECO:0000313" key="2">
    <source>
        <dbReference type="Proteomes" id="UP000095228"/>
    </source>
</evidence>
<name>A0A1D8AXX6_9BACT</name>
<dbReference type="AlphaFoldDB" id="A0A1D8AXX6"/>
<reference evidence="1 2" key="1">
    <citation type="submission" date="2016-06" db="EMBL/GenBank/DDBJ databases">
        <title>Three novel species with peptidoglycan cell walls form the new genus Lacunisphaera gen. nov. in the family Opitutaceae of the verrucomicrobial subdivision 4.</title>
        <authorList>
            <person name="Rast P."/>
            <person name="Gloeckner I."/>
            <person name="Jogler M."/>
            <person name="Boedeker C."/>
            <person name="Jeske O."/>
            <person name="Wiegand S."/>
            <person name="Reinhardt R."/>
            <person name="Schumann P."/>
            <person name="Rohde M."/>
            <person name="Spring S."/>
            <person name="Gloeckner F.O."/>
            <person name="Jogler C."/>
        </authorList>
    </citation>
    <scope>NUCLEOTIDE SEQUENCE [LARGE SCALE GENOMIC DNA]</scope>
    <source>
        <strain evidence="1 2">IG16b</strain>
    </source>
</reference>
<organism evidence="1 2">
    <name type="scientific">Lacunisphaera limnophila</name>
    <dbReference type="NCBI Taxonomy" id="1838286"/>
    <lineage>
        <taxon>Bacteria</taxon>
        <taxon>Pseudomonadati</taxon>
        <taxon>Verrucomicrobiota</taxon>
        <taxon>Opitutia</taxon>
        <taxon>Opitutales</taxon>
        <taxon>Opitutaceae</taxon>
        <taxon>Lacunisphaera</taxon>
    </lineage>
</organism>
<dbReference type="RefSeq" id="WP_069962865.1">
    <property type="nucleotide sequence ID" value="NZ_CP016094.1"/>
</dbReference>
<dbReference type="SUPFAM" id="SSF53448">
    <property type="entry name" value="Nucleotide-diphospho-sugar transferases"/>
    <property type="match status" value="1"/>
</dbReference>
<dbReference type="Proteomes" id="UP000095228">
    <property type="component" value="Chromosome"/>
</dbReference>
<dbReference type="EMBL" id="CP016094">
    <property type="protein sequence ID" value="AOS45749.1"/>
    <property type="molecule type" value="Genomic_DNA"/>
</dbReference>
<proteinExistence type="predicted"/>
<dbReference type="KEGG" id="obg:Verru16b_02836"/>
<keyword evidence="2" id="KW-1185">Reference proteome</keyword>
<protein>
    <recommendedName>
        <fullName evidence="3">GNT-I family protein</fullName>
    </recommendedName>
</protein>
<dbReference type="Gene3D" id="3.90.550.10">
    <property type="entry name" value="Spore Coat Polysaccharide Biosynthesis Protein SpsA, Chain A"/>
    <property type="match status" value="1"/>
</dbReference>
<evidence type="ECO:0000313" key="1">
    <source>
        <dbReference type="EMBL" id="AOS45749.1"/>
    </source>
</evidence>
<dbReference type="STRING" id="1838286.Verru16b_02836"/>
<evidence type="ECO:0008006" key="3">
    <source>
        <dbReference type="Google" id="ProtNLM"/>
    </source>
</evidence>
<dbReference type="OrthoDB" id="5180856at2"/>
<dbReference type="InterPro" id="IPR029044">
    <property type="entry name" value="Nucleotide-diphossugar_trans"/>
</dbReference>
<gene>
    <name evidence="1" type="ORF">Verru16b_02836</name>
</gene>
<accession>A0A1D8AXX6</accession>